<dbReference type="EMBL" id="MF580956">
    <property type="protein sequence ID" value="AUO78969.1"/>
    <property type="molecule type" value="Genomic_DNA"/>
</dbReference>
<organism evidence="1 2">
    <name type="scientific">Salinibacter phage M8CC-19</name>
    <dbReference type="NCBI Taxonomy" id="2681613"/>
    <lineage>
        <taxon>Viruses</taxon>
        <taxon>Duplodnaviria</taxon>
        <taxon>Heunggongvirae</taxon>
        <taxon>Uroviricota</taxon>
        <taxon>Caudoviricetes</taxon>
        <taxon>Kryptosalinivirus</taxon>
        <taxon>Kryptosalinivirus M8CC19</taxon>
    </lineage>
</organism>
<dbReference type="KEGG" id="vg:40236155"/>
<sequence length="207" mass="23951">MANKITGDGVNIELNFEPEELAPNLNTVRSAAAKIAREIEKIIRERTKRGVYNEQNSRLPNRYSTTPHFFDIREPRGGYTNFRKWMKGQGIEGRSKMRYVKLDKGYAQYRSIFRGTGLQYGPVQFELTGDMLRNMKGKWDRENGSARVTAKIVFSDRVRAGQRYSPAQKARFVNSEREFLYLTEAEAMRATEKGFEKAGMRLYPTKD</sequence>
<name>A0A2I6UG59_9CAUD</name>
<protein>
    <submittedName>
        <fullName evidence="1">Uncharacterized protein</fullName>
    </submittedName>
</protein>
<reference evidence="1 2" key="1">
    <citation type="submission" date="2017-07" db="EMBL/GenBank/DDBJ databases">
        <title>Characterization of ecologically diverse viruses infecting co-occurring strains of cosmopolitan hyperhalophilic Bacteroidetes.</title>
        <authorList>
            <person name="Villamor J."/>
            <person name="Ramos-Barbero M.D."/>
            <person name="Gonzalez-Torres P."/>
            <person name="Gabaldon T."/>
            <person name="Rollesso-Mora R."/>
            <person name="Meseguer I."/>
            <person name="Martinez-Garcia M."/>
            <person name="Santos F."/>
            <person name="Anton J."/>
        </authorList>
    </citation>
    <scope>NUCLEOTIDE SEQUENCE [LARGE SCALE GENOMIC DNA]</scope>
</reference>
<keyword evidence="2" id="KW-1185">Reference proteome</keyword>
<dbReference type="RefSeq" id="YP_009639363.1">
    <property type="nucleotide sequence ID" value="NC_042349.1"/>
</dbReference>
<dbReference type="Proteomes" id="UP000241693">
    <property type="component" value="Segment"/>
</dbReference>
<evidence type="ECO:0000313" key="2">
    <source>
        <dbReference type="Proteomes" id="UP000241693"/>
    </source>
</evidence>
<dbReference type="GeneID" id="40236155"/>
<proteinExistence type="predicted"/>
<evidence type="ECO:0000313" key="1">
    <source>
        <dbReference type="EMBL" id="AUO78969.1"/>
    </source>
</evidence>
<accession>A0A2I6UG59</accession>